<organism evidence="2 3">
    <name type="scientific">Aspergillus mulundensis</name>
    <dbReference type="NCBI Taxonomy" id="1810919"/>
    <lineage>
        <taxon>Eukaryota</taxon>
        <taxon>Fungi</taxon>
        <taxon>Dikarya</taxon>
        <taxon>Ascomycota</taxon>
        <taxon>Pezizomycotina</taxon>
        <taxon>Eurotiomycetes</taxon>
        <taxon>Eurotiomycetidae</taxon>
        <taxon>Eurotiales</taxon>
        <taxon>Aspergillaceae</taxon>
        <taxon>Aspergillus</taxon>
        <taxon>Aspergillus subgen. Nidulantes</taxon>
    </lineage>
</organism>
<proteinExistence type="predicted"/>
<dbReference type="RefSeq" id="XP_026603110.1">
    <property type="nucleotide sequence ID" value="XM_026748806.1"/>
</dbReference>
<dbReference type="OrthoDB" id="4509038at2759"/>
<protein>
    <submittedName>
        <fullName evidence="2">Uncharacterized protein</fullName>
    </submittedName>
</protein>
<name>A0A3D8RS60_9EURO</name>
<feature type="region of interest" description="Disordered" evidence="1">
    <location>
        <begin position="34"/>
        <end position="55"/>
    </location>
</feature>
<accession>A0A3D8RS60</accession>
<evidence type="ECO:0000313" key="3">
    <source>
        <dbReference type="Proteomes" id="UP000256690"/>
    </source>
</evidence>
<evidence type="ECO:0000256" key="1">
    <source>
        <dbReference type="SAM" id="MobiDB-lite"/>
    </source>
</evidence>
<reference evidence="2 3" key="1">
    <citation type="journal article" date="2018" name="IMA Fungus">
        <title>IMA Genome-F 9: Draft genome sequence of Annulohypoxylon stygium, Aspergillus mulundensis, Berkeleyomyces basicola (syn. Thielaviopsis basicola), Ceratocystis smalleyi, two Cercospora beticola strains, Coleophoma cylindrospora, Fusarium fracticaudum, Phialophora cf. hyalina, and Morchella septimelata.</title>
        <authorList>
            <person name="Wingfield B.D."/>
            <person name="Bills G.F."/>
            <person name="Dong Y."/>
            <person name="Huang W."/>
            <person name="Nel W.J."/>
            <person name="Swalarsk-Parry B.S."/>
            <person name="Vaghefi N."/>
            <person name="Wilken P.M."/>
            <person name="An Z."/>
            <person name="de Beer Z.W."/>
            <person name="De Vos L."/>
            <person name="Chen L."/>
            <person name="Duong T.A."/>
            <person name="Gao Y."/>
            <person name="Hammerbacher A."/>
            <person name="Kikkert J.R."/>
            <person name="Li Y."/>
            <person name="Li H."/>
            <person name="Li K."/>
            <person name="Li Q."/>
            <person name="Liu X."/>
            <person name="Ma X."/>
            <person name="Naidoo K."/>
            <person name="Pethybridge S.J."/>
            <person name="Sun J."/>
            <person name="Steenkamp E.T."/>
            <person name="van der Nest M.A."/>
            <person name="van Wyk S."/>
            <person name="Wingfield M.J."/>
            <person name="Xiong C."/>
            <person name="Yue Q."/>
            <person name="Zhang X."/>
        </authorList>
    </citation>
    <scope>NUCLEOTIDE SEQUENCE [LARGE SCALE GENOMIC DNA]</scope>
    <source>
        <strain evidence="2 3">DSM 5745</strain>
    </source>
</reference>
<dbReference type="GeneID" id="38117160"/>
<gene>
    <name evidence="2" type="ORF">DSM5745_06790</name>
</gene>
<feature type="compositionally biased region" description="Low complexity" evidence="1">
    <location>
        <begin position="503"/>
        <end position="513"/>
    </location>
</feature>
<feature type="region of interest" description="Disordered" evidence="1">
    <location>
        <begin position="248"/>
        <end position="291"/>
    </location>
</feature>
<dbReference type="Proteomes" id="UP000256690">
    <property type="component" value="Unassembled WGS sequence"/>
</dbReference>
<dbReference type="AlphaFoldDB" id="A0A3D8RS60"/>
<evidence type="ECO:0000313" key="2">
    <source>
        <dbReference type="EMBL" id="RDW76798.1"/>
    </source>
</evidence>
<feature type="region of interest" description="Disordered" evidence="1">
    <location>
        <begin position="490"/>
        <end position="520"/>
    </location>
</feature>
<sequence length="520" mass="56179">MSTFLSYNPNSNPSRYSKKARFSKRELVLLVKKQSALNPDHDGKVNHGSTSSICPEQSSVRNIHNVQSVGPAPSTAALRSTKAPNQEDETFSKHDISDVESLRSLFLGSNLGAGAGSLEVNELTSPLSPRNTQSPFVNDGLAPRNEDICITQPNSCFDGQESIRDSQLSEGVASGPDLATYCLNLSPSPELRSRDAVIADDHITGHDPTNFGESASIWESDDQYSSLNDDETRIDADERTSIGQFIDRSASDFGPRTGISSPALTESSGFGSPHYSNGRDSPVENAHGSIRDSETCPIAPAEEICLSDLDNTITTPRQPLVDKEREGRVPIIAGVIPESTRVSPIALTRACPETGAQGHASAEQLLGEARFTSNEPTPARSPPRTSPYPSCQKTFAKFSHVEIPSRPVAAVSRPSIASTSPDRRDWSYHPSLTNGPWRLDGTTLSIDLRDAEQVPIFVGYSSFRVDNGNLTQSLIFFQGPTNGPLVNNSARKPSPPAPACGPLSLKQKQQLVRLKQDKYT</sequence>
<feature type="region of interest" description="Disordered" evidence="1">
    <location>
        <begin position="70"/>
        <end position="92"/>
    </location>
</feature>
<feature type="region of interest" description="Disordered" evidence="1">
    <location>
        <begin position="372"/>
        <end position="391"/>
    </location>
</feature>
<keyword evidence="3" id="KW-1185">Reference proteome</keyword>
<dbReference type="EMBL" id="PVWQ01000007">
    <property type="protein sequence ID" value="RDW76798.1"/>
    <property type="molecule type" value="Genomic_DNA"/>
</dbReference>
<comment type="caution">
    <text evidence="2">The sequence shown here is derived from an EMBL/GenBank/DDBJ whole genome shotgun (WGS) entry which is preliminary data.</text>
</comment>
<feature type="compositionally biased region" description="Polar residues" evidence="1">
    <location>
        <begin position="258"/>
        <end position="279"/>
    </location>
</feature>